<evidence type="ECO:0000313" key="2">
    <source>
        <dbReference type="WBParaSite" id="Csp11.Scaffold629.g8651.t1"/>
    </source>
</evidence>
<dbReference type="AlphaFoldDB" id="A0A1I7UF03"/>
<dbReference type="WBParaSite" id="Csp11.Scaffold629.g8651.t1">
    <property type="protein sequence ID" value="Csp11.Scaffold629.g8651.t1"/>
    <property type="gene ID" value="Csp11.Scaffold629.g8651"/>
</dbReference>
<protein>
    <submittedName>
        <fullName evidence="2">NR LBD domain-containing protein</fullName>
    </submittedName>
</protein>
<organism evidence="1 2">
    <name type="scientific">Caenorhabditis tropicalis</name>
    <dbReference type="NCBI Taxonomy" id="1561998"/>
    <lineage>
        <taxon>Eukaryota</taxon>
        <taxon>Metazoa</taxon>
        <taxon>Ecdysozoa</taxon>
        <taxon>Nematoda</taxon>
        <taxon>Chromadorea</taxon>
        <taxon>Rhabditida</taxon>
        <taxon>Rhabditina</taxon>
        <taxon>Rhabditomorpha</taxon>
        <taxon>Rhabditoidea</taxon>
        <taxon>Rhabditidae</taxon>
        <taxon>Peloderinae</taxon>
        <taxon>Caenorhabditis</taxon>
    </lineage>
</organism>
<accession>A0A1I7UF03</accession>
<proteinExistence type="predicted"/>
<sequence>MENIPQLTNLSAEDIQFYIERHRILRAVLANEMIHLIWIPRTYYYLIELVAILDSLIDFGSQEYTENGRELVMIFSRWYDFMVQNWQHYM</sequence>
<reference evidence="2" key="1">
    <citation type="submission" date="2016-11" db="UniProtKB">
        <authorList>
            <consortium name="WormBaseParasite"/>
        </authorList>
    </citation>
    <scope>IDENTIFICATION</scope>
</reference>
<evidence type="ECO:0000313" key="1">
    <source>
        <dbReference type="Proteomes" id="UP000095282"/>
    </source>
</evidence>
<name>A0A1I7UF03_9PELO</name>
<dbReference type="Proteomes" id="UP000095282">
    <property type="component" value="Unplaced"/>
</dbReference>
<keyword evidence="1" id="KW-1185">Reference proteome</keyword>